<dbReference type="PROSITE" id="PS50102">
    <property type="entry name" value="RRM"/>
    <property type="match status" value="1"/>
</dbReference>
<feature type="region of interest" description="Disordered" evidence="2">
    <location>
        <begin position="411"/>
        <end position="438"/>
    </location>
</feature>
<evidence type="ECO:0000313" key="4">
    <source>
        <dbReference type="EMBL" id="SZX71729.1"/>
    </source>
</evidence>
<dbReference type="AlphaFoldDB" id="A0A383W3L9"/>
<protein>
    <recommendedName>
        <fullName evidence="3">RRM domain-containing protein</fullName>
    </recommendedName>
</protein>
<organism evidence="4 5">
    <name type="scientific">Tetradesmus obliquus</name>
    <name type="common">Green alga</name>
    <name type="synonym">Acutodesmus obliquus</name>
    <dbReference type="NCBI Taxonomy" id="3088"/>
    <lineage>
        <taxon>Eukaryota</taxon>
        <taxon>Viridiplantae</taxon>
        <taxon>Chlorophyta</taxon>
        <taxon>core chlorophytes</taxon>
        <taxon>Chlorophyceae</taxon>
        <taxon>CS clade</taxon>
        <taxon>Sphaeropleales</taxon>
        <taxon>Scenedesmaceae</taxon>
        <taxon>Tetradesmus</taxon>
    </lineage>
</organism>
<dbReference type="EMBL" id="FNXT01001072">
    <property type="protein sequence ID" value="SZX71729.1"/>
    <property type="molecule type" value="Genomic_DNA"/>
</dbReference>
<dbReference type="InterPro" id="IPR040194">
    <property type="entry name" value="Cwf19-like"/>
</dbReference>
<dbReference type="Gene3D" id="3.30.428.10">
    <property type="entry name" value="HIT-like"/>
    <property type="match status" value="1"/>
</dbReference>
<name>A0A383W3L9_TETOB</name>
<dbReference type="SUPFAM" id="SSF54928">
    <property type="entry name" value="RNA-binding domain, RBD"/>
    <property type="match status" value="1"/>
</dbReference>
<dbReference type="InterPro" id="IPR012677">
    <property type="entry name" value="Nucleotide-bd_a/b_plait_sf"/>
</dbReference>
<dbReference type="PANTHER" id="PTHR12072">
    <property type="entry name" value="CWF19, CELL CYCLE CONTROL PROTEIN"/>
    <property type="match status" value="1"/>
</dbReference>
<accession>A0A383W3L9</accession>
<reference evidence="4 5" key="1">
    <citation type="submission" date="2016-10" db="EMBL/GenBank/DDBJ databases">
        <authorList>
            <person name="Cai Z."/>
        </authorList>
    </citation>
    <scope>NUCLEOTIDE SEQUENCE [LARGE SCALE GENOMIC DNA]</scope>
</reference>
<dbReference type="CDD" id="cd07380">
    <property type="entry name" value="MPP_CWF19_N"/>
    <property type="match status" value="1"/>
</dbReference>
<evidence type="ECO:0000313" key="5">
    <source>
        <dbReference type="Proteomes" id="UP000256970"/>
    </source>
</evidence>
<dbReference type="InterPro" id="IPR000504">
    <property type="entry name" value="RRM_dom"/>
</dbReference>
<feature type="compositionally biased region" description="Gly residues" evidence="2">
    <location>
        <begin position="336"/>
        <end position="347"/>
    </location>
</feature>
<evidence type="ECO:0000259" key="3">
    <source>
        <dbReference type="PROSITE" id="PS50102"/>
    </source>
</evidence>
<dbReference type="GO" id="GO:0000398">
    <property type="term" value="P:mRNA splicing, via spliceosome"/>
    <property type="evidence" value="ECO:0007669"/>
    <property type="project" value="TreeGrafter"/>
</dbReference>
<dbReference type="GO" id="GO:0061632">
    <property type="term" value="F:RNA lariat debranching enzyme activator activity"/>
    <property type="evidence" value="ECO:0007669"/>
    <property type="project" value="TreeGrafter"/>
</dbReference>
<keyword evidence="5" id="KW-1185">Reference proteome</keyword>
<dbReference type="GO" id="GO:0071014">
    <property type="term" value="C:post-mRNA release spliceosomal complex"/>
    <property type="evidence" value="ECO:0007669"/>
    <property type="project" value="TreeGrafter"/>
</dbReference>
<dbReference type="Gene3D" id="3.30.70.330">
    <property type="match status" value="1"/>
</dbReference>
<evidence type="ECO:0000256" key="2">
    <source>
        <dbReference type="SAM" id="MobiDB-lite"/>
    </source>
</evidence>
<feature type="region of interest" description="Disordered" evidence="2">
    <location>
        <begin position="331"/>
        <end position="374"/>
    </location>
</feature>
<dbReference type="Proteomes" id="UP000256970">
    <property type="component" value="Unassembled WGS sequence"/>
</dbReference>
<dbReference type="SMART" id="SM00360">
    <property type="entry name" value="RRM"/>
    <property type="match status" value="1"/>
</dbReference>
<feature type="region of interest" description="Disordered" evidence="2">
    <location>
        <begin position="127"/>
        <end position="203"/>
    </location>
</feature>
<gene>
    <name evidence="4" type="ORF">BQ4739_LOCUS11851</name>
</gene>
<feature type="compositionally biased region" description="Low complexity" evidence="2">
    <location>
        <begin position="139"/>
        <end position="155"/>
    </location>
</feature>
<feature type="compositionally biased region" description="Low complexity" evidence="2">
    <location>
        <begin position="163"/>
        <end position="202"/>
    </location>
</feature>
<feature type="compositionally biased region" description="Low complexity" evidence="2">
    <location>
        <begin position="840"/>
        <end position="869"/>
    </location>
</feature>
<feature type="region of interest" description="Disordered" evidence="2">
    <location>
        <begin position="831"/>
        <end position="869"/>
    </location>
</feature>
<dbReference type="Pfam" id="PF04677">
    <property type="entry name" value="CwfJ_C_1"/>
    <property type="match status" value="1"/>
</dbReference>
<dbReference type="SUPFAM" id="SSF54197">
    <property type="entry name" value="HIT-like"/>
    <property type="match status" value="1"/>
</dbReference>
<feature type="compositionally biased region" description="Low complexity" evidence="2">
    <location>
        <begin position="592"/>
        <end position="603"/>
    </location>
</feature>
<feature type="compositionally biased region" description="Low complexity" evidence="2">
    <location>
        <begin position="348"/>
        <end position="359"/>
    </location>
</feature>
<dbReference type="PANTHER" id="PTHR12072:SF4">
    <property type="entry name" value="CWF19-LIKE PROTEIN 1"/>
    <property type="match status" value="1"/>
</dbReference>
<dbReference type="InterPro" id="IPR006767">
    <property type="entry name" value="Cwf19-like_C_dom-2"/>
</dbReference>
<dbReference type="GO" id="GO:0003723">
    <property type="term" value="F:RNA binding"/>
    <property type="evidence" value="ECO:0007669"/>
    <property type="project" value="UniProtKB-UniRule"/>
</dbReference>
<evidence type="ECO:0000256" key="1">
    <source>
        <dbReference type="PROSITE-ProRule" id="PRU00176"/>
    </source>
</evidence>
<feature type="region of interest" description="Disordered" evidence="2">
    <location>
        <begin position="572"/>
        <end position="608"/>
    </location>
</feature>
<sequence length="869" mass="89200">MSAVKVLLAGDCLGGFSTLFKKVAAVNSKNGPFDLLLCVGQFFEPGGDGGDIPEQLRQFVDGSAQLPVKTYFLGGYGQGSAATLAALKAAPAGSRSLHYLGRSGVTQLESLNVAFLDGTFHSKAFFAKPPAPNKPPPKDNSAGAEAAAADAAAEPAAEEAEAAEAAAAGDGDGEGVPADAPAAADGEAAAGDSEAAAAAAAPSRKAPAFNTCRHYNQSDVAKLRHQLMVLPGEVDMLLTCEWPAGVLQQLPAGSAAPEGFQPAYASNVAADVALTARPRYHIAGGQALFYARQPYSNPDLGAGPRATRFVGLGSVTGKTPYPAATPGDALAAAAAGSGGSGRAGIGMGSQQQQQQQQGVVGPGGPAGKPAAGKAAGSAAAQKFLHALGLPPASTLSTDVLAALPDGCGASPYQAPGQGSKKRPAEEEGAAIAGSGLPDHCTWRWMPPKRMRGGVPQGATPFQPWGRPGVLKDSARSVFVRNLPFESTYEDLSTFFSQAGEVEDIRRGAQPDSGRANPWCHVQFTEIGAVPAACALNGSLLMGRPVTIATSTPLTKAEGQAPQFERMYAADAADNREGRQQGQQQRRGERRGQQQQRHGQRQQQPLPEPGKPVEGCWFCLSSDQVDVNLVASVGEEVYLALDKGPISPQHCLAIPIEHYPSWAALPAAAAAEAGRYLSALRTAAAAAGQQLVGFERHLKLRSKGGNHCHLNTIGISRAAGETAAEVFTQLASEAGLTLAAVPAVDGQMDMAALRELVGDAEYFLGLLPDGSGLAAPLVPGQRAPMQLGRQILAQLAGVPERADWKECTAAPEAEAEAAEAFRQYFKQYDPAQAAAEEEPAAADAAATAPAGEAPAAAATTEKPAQAAAQD</sequence>
<dbReference type="Pfam" id="PF00076">
    <property type="entry name" value="RRM_1"/>
    <property type="match status" value="1"/>
</dbReference>
<dbReference type="InterPro" id="IPR036265">
    <property type="entry name" value="HIT-like_sf"/>
</dbReference>
<dbReference type="InterPro" id="IPR035979">
    <property type="entry name" value="RBD_domain_sf"/>
</dbReference>
<feature type="domain" description="RRM" evidence="3">
    <location>
        <begin position="475"/>
        <end position="552"/>
    </location>
</feature>
<dbReference type="STRING" id="3088.A0A383W3L9"/>
<dbReference type="InterPro" id="IPR006768">
    <property type="entry name" value="Cwf19-like_C_dom-1"/>
</dbReference>
<keyword evidence="1" id="KW-0694">RNA-binding</keyword>
<proteinExistence type="predicted"/>
<dbReference type="Pfam" id="PF04676">
    <property type="entry name" value="CwfJ_C_2"/>
    <property type="match status" value="1"/>
</dbReference>